<proteinExistence type="predicted"/>
<reference evidence="1" key="1">
    <citation type="journal article" date="2015" name="Nature">
        <title>Complex archaea that bridge the gap between prokaryotes and eukaryotes.</title>
        <authorList>
            <person name="Spang A."/>
            <person name="Saw J.H."/>
            <person name="Jorgensen S.L."/>
            <person name="Zaremba-Niedzwiedzka K."/>
            <person name="Martijn J."/>
            <person name="Lind A.E."/>
            <person name="van Eijk R."/>
            <person name="Schleper C."/>
            <person name="Guy L."/>
            <person name="Ettema T.J."/>
        </authorList>
    </citation>
    <scope>NUCLEOTIDE SEQUENCE</scope>
</reference>
<dbReference type="AlphaFoldDB" id="A0A0F9RHW6"/>
<gene>
    <name evidence="1" type="ORF">LCGC14_0575830</name>
</gene>
<dbReference type="EMBL" id="LAZR01000858">
    <property type="protein sequence ID" value="KKN56105.1"/>
    <property type="molecule type" value="Genomic_DNA"/>
</dbReference>
<organism evidence="1">
    <name type="scientific">marine sediment metagenome</name>
    <dbReference type="NCBI Taxonomy" id="412755"/>
    <lineage>
        <taxon>unclassified sequences</taxon>
        <taxon>metagenomes</taxon>
        <taxon>ecological metagenomes</taxon>
    </lineage>
</organism>
<name>A0A0F9RHW6_9ZZZZ</name>
<sequence>MPIFKVYTVETKEVEMTYMVEAGDEDEAADMIDQLRGMDDEAAAQYLQRHAIEPNLEAYEDAAQQLRLDGVEQY</sequence>
<protein>
    <submittedName>
        <fullName evidence="1">Uncharacterized protein</fullName>
    </submittedName>
</protein>
<comment type="caution">
    <text evidence="1">The sequence shown here is derived from an EMBL/GenBank/DDBJ whole genome shotgun (WGS) entry which is preliminary data.</text>
</comment>
<accession>A0A0F9RHW6</accession>
<evidence type="ECO:0000313" key="1">
    <source>
        <dbReference type="EMBL" id="KKN56105.1"/>
    </source>
</evidence>